<dbReference type="PATRIC" id="fig|1423747.3.peg.849"/>
<reference evidence="5 6" key="1">
    <citation type="journal article" date="2015" name="Genome Announc.">
        <title>Expanding the biotechnology potential of lactobacilli through comparative genomics of 213 strains and associated genera.</title>
        <authorList>
            <person name="Sun Z."/>
            <person name="Harris H.M."/>
            <person name="McCann A."/>
            <person name="Guo C."/>
            <person name="Argimon S."/>
            <person name="Zhang W."/>
            <person name="Yang X."/>
            <person name="Jeffery I.B."/>
            <person name="Cooney J.C."/>
            <person name="Kagawa T.F."/>
            <person name="Liu W."/>
            <person name="Song Y."/>
            <person name="Salvetti E."/>
            <person name="Wrobel A."/>
            <person name="Rasinkangas P."/>
            <person name="Parkhill J."/>
            <person name="Rea M.C."/>
            <person name="O'Sullivan O."/>
            <person name="Ritari J."/>
            <person name="Douillard F.P."/>
            <person name="Paul Ross R."/>
            <person name="Yang R."/>
            <person name="Briner A.E."/>
            <person name="Felis G.E."/>
            <person name="de Vos W.M."/>
            <person name="Barrangou R."/>
            <person name="Klaenhammer T.R."/>
            <person name="Caufield P.W."/>
            <person name="Cui Y."/>
            <person name="Zhang H."/>
            <person name="O'Toole P.W."/>
        </authorList>
    </citation>
    <scope>NUCLEOTIDE SEQUENCE [LARGE SCALE GENOMIC DNA]</scope>
    <source>
        <strain evidence="5 6">DSM 14340</strain>
    </source>
</reference>
<evidence type="ECO:0000313" key="6">
    <source>
        <dbReference type="Proteomes" id="UP000051264"/>
    </source>
</evidence>
<evidence type="ECO:0000256" key="2">
    <source>
        <dbReference type="ARBA" id="ARBA00023125"/>
    </source>
</evidence>
<dbReference type="InterPro" id="IPR001845">
    <property type="entry name" value="HTH_ArsR_DNA-bd_dom"/>
</dbReference>
<name>A0A0R1RWI7_9LACO</name>
<dbReference type="InterPro" id="IPR011991">
    <property type="entry name" value="ArsR-like_HTH"/>
</dbReference>
<dbReference type="NCBIfam" id="NF033788">
    <property type="entry name" value="HTH_metalloreg"/>
    <property type="match status" value="1"/>
</dbReference>
<feature type="domain" description="HTH arsR-type" evidence="4">
    <location>
        <begin position="1"/>
        <end position="92"/>
    </location>
</feature>
<comment type="caution">
    <text evidence="5">The sequence shown here is derived from an EMBL/GenBank/DDBJ whole genome shotgun (WGS) entry which is preliminary data.</text>
</comment>
<dbReference type="EMBL" id="AZEX01000021">
    <property type="protein sequence ID" value="KRL61350.1"/>
    <property type="molecule type" value="Genomic_DNA"/>
</dbReference>
<dbReference type="GO" id="GO:0003677">
    <property type="term" value="F:DNA binding"/>
    <property type="evidence" value="ECO:0007669"/>
    <property type="project" value="UniProtKB-KW"/>
</dbReference>
<dbReference type="PANTHER" id="PTHR33154:SF18">
    <property type="entry name" value="ARSENICAL RESISTANCE OPERON REPRESSOR"/>
    <property type="match status" value="1"/>
</dbReference>
<keyword evidence="1" id="KW-0805">Transcription regulation</keyword>
<protein>
    <recommendedName>
        <fullName evidence="4">HTH arsR-type domain-containing protein</fullName>
    </recommendedName>
</protein>
<keyword evidence="2" id="KW-0238">DNA-binding</keyword>
<proteinExistence type="predicted"/>
<dbReference type="RefSeq" id="WP_025083919.1">
    <property type="nucleotide sequence ID" value="NZ_AZEX01000021.1"/>
</dbReference>
<dbReference type="Gene3D" id="1.10.10.10">
    <property type="entry name" value="Winged helix-like DNA-binding domain superfamily/Winged helix DNA-binding domain"/>
    <property type="match status" value="1"/>
</dbReference>
<dbReference type="SUPFAM" id="SSF46785">
    <property type="entry name" value="Winged helix' DNA-binding domain"/>
    <property type="match status" value="1"/>
</dbReference>
<dbReference type="PRINTS" id="PR00778">
    <property type="entry name" value="HTHARSR"/>
</dbReference>
<dbReference type="GO" id="GO:0003700">
    <property type="term" value="F:DNA-binding transcription factor activity"/>
    <property type="evidence" value="ECO:0007669"/>
    <property type="project" value="InterPro"/>
</dbReference>
<evidence type="ECO:0000256" key="1">
    <source>
        <dbReference type="ARBA" id="ARBA00023015"/>
    </source>
</evidence>
<sequence>MDYLRLSKIMKAMAEPNRLQILDVISTGEKCACQILDHFDFTQPTLSHHMKVLMEAGLVTARKAGQWQYYSLVPERLAEFQALTAQIFKLDSEKRIDKKELLIK</sequence>
<dbReference type="Proteomes" id="UP000051264">
    <property type="component" value="Unassembled WGS sequence"/>
</dbReference>
<dbReference type="InterPro" id="IPR036390">
    <property type="entry name" value="WH_DNA-bd_sf"/>
</dbReference>
<dbReference type="PROSITE" id="PS50987">
    <property type="entry name" value="HTH_ARSR_2"/>
    <property type="match status" value="1"/>
</dbReference>
<evidence type="ECO:0000259" key="4">
    <source>
        <dbReference type="PROSITE" id="PS50987"/>
    </source>
</evidence>
<keyword evidence="3" id="KW-0804">Transcription</keyword>
<dbReference type="Pfam" id="PF01022">
    <property type="entry name" value="HTH_5"/>
    <property type="match status" value="1"/>
</dbReference>
<evidence type="ECO:0000313" key="5">
    <source>
        <dbReference type="EMBL" id="KRL61350.1"/>
    </source>
</evidence>
<evidence type="ECO:0000256" key="3">
    <source>
        <dbReference type="ARBA" id="ARBA00023163"/>
    </source>
</evidence>
<dbReference type="eggNOG" id="COG0640">
    <property type="taxonomic scope" value="Bacteria"/>
</dbReference>
<organism evidence="5 6">
    <name type="scientific">Latilactobacillus fuchuensis DSM 14340 = JCM 11249</name>
    <dbReference type="NCBI Taxonomy" id="1423747"/>
    <lineage>
        <taxon>Bacteria</taxon>
        <taxon>Bacillati</taxon>
        <taxon>Bacillota</taxon>
        <taxon>Bacilli</taxon>
        <taxon>Lactobacillales</taxon>
        <taxon>Lactobacillaceae</taxon>
        <taxon>Latilactobacillus</taxon>
    </lineage>
</organism>
<dbReference type="AlphaFoldDB" id="A0A0R1RWI7"/>
<dbReference type="OrthoDB" id="9798835at2"/>
<dbReference type="InterPro" id="IPR051081">
    <property type="entry name" value="HTH_MetalResp_TranReg"/>
</dbReference>
<dbReference type="InterPro" id="IPR036388">
    <property type="entry name" value="WH-like_DNA-bd_sf"/>
</dbReference>
<dbReference type="STRING" id="1423747.FC69_GL000832"/>
<accession>A0A0R1RWI7</accession>
<dbReference type="PANTHER" id="PTHR33154">
    <property type="entry name" value="TRANSCRIPTIONAL REGULATOR, ARSR FAMILY"/>
    <property type="match status" value="1"/>
</dbReference>
<gene>
    <name evidence="5" type="ORF">FC69_GL000832</name>
</gene>
<dbReference type="SMART" id="SM00418">
    <property type="entry name" value="HTH_ARSR"/>
    <property type="match status" value="1"/>
</dbReference>
<dbReference type="CDD" id="cd00090">
    <property type="entry name" value="HTH_ARSR"/>
    <property type="match status" value="1"/>
</dbReference>